<keyword evidence="2" id="KW-1185">Reference proteome</keyword>
<evidence type="ECO:0000313" key="1">
    <source>
        <dbReference type="EMBL" id="MBB3867439.1"/>
    </source>
</evidence>
<reference evidence="1 2" key="1">
    <citation type="submission" date="2020-08" db="EMBL/GenBank/DDBJ databases">
        <title>Genomic Encyclopedia of Type Strains, Phase IV (KMG-IV): sequencing the most valuable type-strain genomes for metagenomic binning, comparative biology and taxonomic classification.</title>
        <authorList>
            <person name="Goeker M."/>
        </authorList>
    </citation>
    <scope>NUCLEOTIDE SEQUENCE [LARGE SCALE GENOMIC DNA]</scope>
    <source>
        <strain evidence="1 2">DSM 14590</strain>
    </source>
</reference>
<dbReference type="AlphaFoldDB" id="A0A6G9J7P6"/>
<dbReference type="EMBL" id="JACICZ010000001">
    <property type="protein sequence ID" value="MBB3867439.1"/>
    <property type="molecule type" value="Genomic_DNA"/>
</dbReference>
<evidence type="ECO:0000313" key="2">
    <source>
        <dbReference type="Proteomes" id="UP000613002"/>
    </source>
</evidence>
<comment type="caution">
    <text evidence="1">The sequence shown here is derived from an EMBL/GenBank/DDBJ whole genome shotgun (WGS) entry which is preliminary data.</text>
</comment>
<protein>
    <submittedName>
        <fullName evidence="1">Uncharacterized protein</fullName>
    </submittedName>
</protein>
<dbReference type="RefSeq" id="WP_015864494.1">
    <property type="nucleotide sequence ID" value="NZ_BDAQ01000001.1"/>
</dbReference>
<dbReference type="Proteomes" id="UP000613002">
    <property type="component" value="Unassembled WGS sequence"/>
</dbReference>
<accession>A0A6G9J7P6</accession>
<sequence>MNKFVYFVLMFIGSIVVYRCRYRIVNTILRVRLLQQWLVRFAMNIPLVRNTIISQVFR</sequence>
<organism evidence="1 2">
    <name type="scientific">Parageobacillus toebii NBRC 107807</name>
    <dbReference type="NCBI Taxonomy" id="1223503"/>
    <lineage>
        <taxon>Bacteria</taxon>
        <taxon>Bacillati</taxon>
        <taxon>Bacillota</taxon>
        <taxon>Bacilli</taxon>
        <taxon>Bacillales</taxon>
        <taxon>Anoxybacillaceae</taxon>
        <taxon>Parageobacillus</taxon>
    </lineage>
</organism>
<gene>
    <name evidence="1" type="ORF">HNR78_000313</name>
</gene>
<name>A0A6G9J7P6_9BACL</name>
<proteinExistence type="predicted"/>